<evidence type="ECO:0000313" key="1">
    <source>
        <dbReference type="EMBL" id="KAK7027206.1"/>
    </source>
</evidence>
<name>A0AAW0BLK2_9AGAR</name>
<keyword evidence="2" id="KW-1185">Reference proteome</keyword>
<dbReference type="AlphaFoldDB" id="A0AAW0BLK2"/>
<comment type="caution">
    <text evidence="1">The sequence shown here is derived from an EMBL/GenBank/DDBJ whole genome shotgun (WGS) entry which is preliminary data.</text>
</comment>
<accession>A0AAW0BLK2</accession>
<protein>
    <recommendedName>
        <fullName evidence="3">Transposase</fullName>
    </recommendedName>
</protein>
<gene>
    <name evidence="1" type="ORF">R3P38DRAFT_3395010</name>
</gene>
<sequence length="399" mass="45095">MIRPPTVNLIKISLYGNASNFAATVFRKVATVLSLFIPVDPTDLRIVIIPLAGVPHRHPSFPRTKIPITIQQRYTRLAEKVPLSLNRRTRLGVDKSAAVEQDLEGTLVQELHPAMMINRKRADLVRDQRQNQFPHGTGIQGVFYEFNKDRALHISQRYIHSFSAQPDDGHVIVTINPQLAPLALEAMWIMVDTTFAVVHGKTNEWKLLVWLNNVDKRTVIGRIWSTRATRDAFVLAFSPSSNLLGAIGDSEGAQAQGLADVIILCQMNRDSPGMHFDNILMLIWKTCLVHFTRGVLVSYPWLLVSLNRYLSHMNKRYWDLTPNDTNPIEGSHAEDNQIKPTNHTIFVVFYTAEVRCSAKEQDAQNARIIQEMISSGVLQNPNNSLQSRIKSQAQRKARA</sequence>
<dbReference type="EMBL" id="JAWWNJ010000030">
    <property type="protein sequence ID" value="KAK7027206.1"/>
    <property type="molecule type" value="Genomic_DNA"/>
</dbReference>
<evidence type="ECO:0008006" key="3">
    <source>
        <dbReference type="Google" id="ProtNLM"/>
    </source>
</evidence>
<organism evidence="1 2">
    <name type="scientific">Favolaschia claudopus</name>
    <dbReference type="NCBI Taxonomy" id="2862362"/>
    <lineage>
        <taxon>Eukaryota</taxon>
        <taxon>Fungi</taxon>
        <taxon>Dikarya</taxon>
        <taxon>Basidiomycota</taxon>
        <taxon>Agaricomycotina</taxon>
        <taxon>Agaricomycetes</taxon>
        <taxon>Agaricomycetidae</taxon>
        <taxon>Agaricales</taxon>
        <taxon>Marasmiineae</taxon>
        <taxon>Mycenaceae</taxon>
        <taxon>Favolaschia</taxon>
    </lineage>
</organism>
<proteinExistence type="predicted"/>
<dbReference type="Proteomes" id="UP001362999">
    <property type="component" value="Unassembled WGS sequence"/>
</dbReference>
<reference evidence="1 2" key="1">
    <citation type="journal article" date="2024" name="J Genomics">
        <title>Draft genome sequencing and assembly of Favolaschia claudopus CIRM-BRFM 2984 isolated from oak limbs.</title>
        <authorList>
            <person name="Navarro D."/>
            <person name="Drula E."/>
            <person name="Chaduli D."/>
            <person name="Cazenave R."/>
            <person name="Ahrendt S."/>
            <person name="Wang J."/>
            <person name="Lipzen A."/>
            <person name="Daum C."/>
            <person name="Barry K."/>
            <person name="Grigoriev I.V."/>
            <person name="Favel A."/>
            <person name="Rosso M.N."/>
            <person name="Martin F."/>
        </authorList>
    </citation>
    <scope>NUCLEOTIDE SEQUENCE [LARGE SCALE GENOMIC DNA]</scope>
    <source>
        <strain evidence="1 2">CIRM-BRFM 2984</strain>
    </source>
</reference>
<evidence type="ECO:0000313" key="2">
    <source>
        <dbReference type="Proteomes" id="UP001362999"/>
    </source>
</evidence>